<evidence type="ECO:0000313" key="6">
    <source>
        <dbReference type="EMBL" id="CPR19681.1"/>
    </source>
</evidence>
<evidence type="ECO:0000256" key="3">
    <source>
        <dbReference type="ARBA" id="ARBA00023125"/>
    </source>
</evidence>
<dbReference type="GO" id="GO:0000976">
    <property type="term" value="F:transcription cis-regulatory region binding"/>
    <property type="evidence" value="ECO:0007669"/>
    <property type="project" value="TreeGrafter"/>
</dbReference>
<dbReference type="Pfam" id="PF00126">
    <property type="entry name" value="HTH_1"/>
    <property type="match status" value="1"/>
</dbReference>
<dbReference type="Pfam" id="PF03466">
    <property type="entry name" value="LysR_substrate"/>
    <property type="match status" value="1"/>
</dbReference>
<organism evidence="6 7">
    <name type="scientific">Candidatus Filomicrobium marinum</name>
    <dbReference type="NCBI Taxonomy" id="1608628"/>
    <lineage>
        <taxon>Bacteria</taxon>
        <taxon>Pseudomonadati</taxon>
        <taxon>Pseudomonadota</taxon>
        <taxon>Alphaproteobacteria</taxon>
        <taxon>Hyphomicrobiales</taxon>
        <taxon>Hyphomicrobiaceae</taxon>
        <taxon>Filomicrobium</taxon>
    </lineage>
</organism>
<dbReference type="InterPro" id="IPR036390">
    <property type="entry name" value="WH_DNA-bd_sf"/>
</dbReference>
<dbReference type="PANTHER" id="PTHR30126">
    <property type="entry name" value="HTH-TYPE TRANSCRIPTIONAL REGULATOR"/>
    <property type="match status" value="1"/>
</dbReference>
<dbReference type="GO" id="GO:0003700">
    <property type="term" value="F:DNA-binding transcription factor activity"/>
    <property type="evidence" value="ECO:0007669"/>
    <property type="project" value="InterPro"/>
</dbReference>
<proteinExistence type="inferred from homology"/>
<sequence length="312" mass="34253">MNFKQLETYYWAAKLGSFCSAAQRLNATQSTVSMRIIELERDLGVELFDRSQRTARPTAKGRELMAYAEQAMRLSVEIQQTIGAEDAATGILRIGVVEMISVTWLPALMKLIHERFPSITVELDEALTHNLIERLNQGSLDLILIPGRVPGYSTTPVPLGYVDFAWVASPSLGVPDSVLTPKLMQEYPIIALSRESYHYTSIEDWFRSGDAYCRRVDTCKSFGVAASLAAAGLGLTLLPPRCHQDTIDSGRLKILETDPAVPRVEFTATTAIGSIQPVARKIARLAAAVSNFSDVPPAKSGRREKRSSLPAS</sequence>
<evidence type="ECO:0000259" key="5">
    <source>
        <dbReference type="PROSITE" id="PS50931"/>
    </source>
</evidence>
<keyword evidence="3" id="KW-0238">DNA-binding</keyword>
<reference evidence="7" key="1">
    <citation type="submission" date="2015-02" db="EMBL/GenBank/DDBJ databases">
        <authorList>
            <person name="Chooi Y.-H."/>
        </authorList>
    </citation>
    <scope>NUCLEOTIDE SEQUENCE [LARGE SCALE GENOMIC DNA]</scope>
    <source>
        <strain evidence="7">strain Y</strain>
    </source>
</reference>
<comment type="similarity">
    <text evidence="1">Belongs to the LysR transcriptional regulatory family.</text>
</comment>
<accession>A0A0D6JFQ0</accession>
<dbReference type="SUPFAM" id="SSF46785">
    <property type="entry name" value="Winged helix' DNA-binding domain"/>
    <property type="match status" value="1"/>
</dbReference>
<keyword evidence="2" id="KW-0805">Transcription regulation</keyword>
<evidence type="ECO:0000256" key="4">
    <source>
        <dbReference type="ARBA" id="ARBA00023163"/>
    </source>
</evidence>
<dbReference type="EMBL" id="LN829119">
    <property type="protein sequence ID" value="CPR19681.1"/>
    <property type="molecule type" value="Genomic_DNA"/>
</dbReference>
<dbReference type="Proteomes" id="UP000033187">
    <property type="component" value="Chromosome 1"/>
</dbReference>
<dbReference type="SUPFAM" id="SSF53850">
    <property type="entry name" value="Periplasmic binding protein-like II"/>
    <property type="match status" value="1"/>
</dbReference>
<dbReference type="Gene3D" id="3.40.190.10">
    <property type="entry name" value="Periplasmic binding protein-like II"/>
    <property type="match status" value="2"/>
</dbReference>
<evidence type="ECO:0000313" key="7">
    <source>
        <dbReference type="Proteomes" id="UP000033187"/>
    </source>
</evidence>
<name>A0A0D6JFQ0_9HYPH</name>
<dbReference type="InterPro" id="IPR036388">
    <property type="entry name" value="WH-like_DNA-bd_sf"/>
</dbReference>
<dbReference type="InterPro" id="IPR005119">
    <property type="entry name" value="LysR_subst-bd"/>
</dbReference>
<dbReference type="PROSITE" id="PS50931">
    <property type="entry name" value="HTH_LYSR"/>
    <property type="match status" value="1"/>
</dbReference>
<keyword evidence="7" id="KW-1185">Reference proteome</keyword>
<dbReference type="KEGG" id="fil:BN1229_v1_2273"/>
<protein>
    <submittedName>
        <fullName evidence="6">Transcriptional family</fullName>
    </submittedName>
</protein>
<dbReference type="OrthoDB" id="9791253at2"/>
<gene>
    <name evidence="6" type="ORF">YBN1229_v1_2272</name>
</gene>
<dbReference type="KEGG" id="fiy:BN1229_v1_2272"/>
<dbReference type="Gene3D" id="1.10.10.10">
    <property type="entry name" value="Winged helix-like DNA-binding domain superfamily/Winged helix DNA-binding domain"/>
    <property type="match status" value="1"/>
</dbReference>
<dbReference type="PANTHER" id="PTHR30126:SF77">
    <property type="entry name" value="TRANSCRIPTIONAL REGULATORY PROTEIN"/>
    <property type="match status" value="1"/>
</dbReference>
<dbReference type="AlphaFoldDB" id="A0A0D6JFQ0"/>
<feature type="domain" description="HTH lysR-type" evidence="5">
    <location>
        <begin position="1"/>
        <end position="58"/>
    </location>
</feature>
<keyword evidence="4" id="KW-0804">Transcription</keyword>
<dbReference type="PRINTS" id="PR00039">
    <property type="entry name" value="HTHLYSR"/>
</dbReference>
<evidence type="ECO:0000256" key="2">
    <source>
        <dbReference type="ARBA" id="ARBA00023015"/>
    </source>
</evidence>
<dbReference type="CDD" id="cd05466">
    <property type="entry name" value="PBP2_LTTR_substrate"/>
    <property type="match status" value="1"/>
</dbReference>
<dbReference type="InterPro" id="IPR000847">
    <property type="entry name" value="LysR_HTH_N"/>
</dbReference>
<evidence type="ECO:0000256" key="1">
    <source>
        <dbReference type="ARBA" id="ARBA00009437"/>
    </source>
</evidence>
<dbReference type="RefSeq" id="WP_046478256.1">
    <property type="nucleotide sequence ID" value="NZ_LN829118.1"/>
</dbReference>